<name>A0A0E9Y116_ANGAN</name>
<dbReference type="EMBL" id="GBXM01000802">
    <property type="protein sequence ID" value="JAI07776.1"/>
    <property type="molecule type" value="Transcribed_RNA"/>
</dbReference>
<reference evidence="1" key="2">
    <citation type="journal article" date="2015" name="Fish Shellfish Immunol.">
        <title>Early steps in the European eel (Anguilla anguilla)-Vibrio vulnificus interaction in the gills: Role of the RtxA13 toxin.</title>
        <authorList>
            <person name="Callol A."/>
            <person name="Pajuelo D."/>
            <person name="Ebbesson L."/>
            <person name="Teles M."/>
            <person name="MacKenzie S."/>
            <person name="Amaro C."/>
        </authorList>
    </citation>
    <scope>NUCLEOTIDE SEQUENCE</scope>
</reference>
<organism evidence="1">
    <name type="scientific">Anguilla anguilla</name>
    <name type="common">European freshwater eel</name>
    <name type="synonym">Muraena anguilla</name>
    <dbReference type="NCBI Taxonomy" id="7936"/>
    <lineage>
        <taxon>Eukaryota</taxon>
        <taxon>Metazoa</taxon>
        <taxon>Chordata</taxon>
        <taxon>Craniata</taxon>
        <taxon>Vertebrata</taxon>
        <taxon>Euteleostomi</taxon>
        <taxon>Actinopterygii</taxon>
        <taxon>Neopterygii</taxon>
        <taxon>Teleostei</taxon>
        <taxon>Anguilliformes</taxon>
        <taxon>Anguillidae</taxon>
        <taxon>Anguilla</taxon>
    </lineage>
</organism>
<proteinExistence type="predicted"/>
<protein>
    <submittedName>
        <fullName evidence="1">Uncharacterized protein</fullName>
    </submittedName>
</protein>
<accession>A0A0E9Y116</accession>
<evidence type="ECO:0000313" key="1">
    <source>
        <dbReference type="EMBL" id="JAI07776.1"/>
    </source>
</evidence>
<sequence length="24" mass="2645">MLVSGVYNGSLMPIVFHTFFINSA</sequence>
<dbReference type="AlphaFoldDB" id="A0A0E9Y116"/>
<reference evidence="1" key="1">
    <citation type="submission" date="2014-11" db="EMBL/GenBank/DDBJ databases">
        <authorList>
            <person name="Amaro Gonzalez C."/>
        </authorList>
    </citation>
    <scope>NUCLEOTIDE SEQUENCE</scope>
</reference>